<dbReference type="InterPro" id="IPR006073">
    <property type="entry name" value="GTP-bd"/>
</dbReference>
<evidence type="ECO:0000256" key="3">
    <source>
        <dbReference type="ARBA" id="ARBA00015370"/>
    </source>
</evidence>
<dbReference type="Gene3D" id="3.40.50.300">
    <property type="entry name" value="P-loop containing nucleotide triphosphate hydrolases"/>
    <property type="match status" value="1"/>
</dbReference>
<dbReference type="OrthoDB" id="391988at2759"/>
<evidence type="ECO:0000256" key="7">
    <source>
        <dbReference type="ARBA" id="ARBA00023134"/>
    </source>
</evidence>
<name>A0A5N5QRV7_9AGAM</name>
<evidence type="ECO:0000256" key="5">
    <source>
        <dbReference type="ARBA" id="ARBA00022741"/>
    </source>
</evidence>
<accession>A0A5N5QRV7</accession>
<dbReference type="GO" id="GO:0046872">
    <property type="term" value="F:metal ion binding"/>
    <property type="evidence" value="ECO:0007669"/>
    <property type="project" value="UniProtKB-KW"/>
</dbReference>
<dbReference type="PANTHER" id="PTHR46498">
    <property type="entry name" value="GTP-BINDING PROTEIN 8"/>
    <property type="match status" value="1"/>
</dbReference>
<dbReference type="Pfam" id="PF01926">
    <property type="entry name" value="MMR_HSR1"/>
    <property type="match status" value="1"/>
</dbReference>
<dbReference type="InterPro" id="IPR030393">
    <property type="entry name" value="G_ENGB_dom"/>
</dbReference>
<evidence type="ECO:0000256" key="2">
    <source>
        <dbReference type="ARBA" id="ARBA00009638"/>
    </source>
</evidence>
<dbReference type="HAMAP" id="MF_00321">
    <property type="entry name" value="GTPase_EngB"/>
    <property type="match status" value="1"/>
</dbReference>
<feature type="domain" description="EngB-type G" evidence="8">
    <location>
        <begin position="37"/>
        <end position="220"/>
    </location>
</feature>
<evidence type="ECO:0000256" key="6">
    <source>
        <dbReference type="ARBA" id="ARBA00022842"/>
    </source>
</evidence>
<comment type="cofactor">
    <cofactor evidence="1">
        <name>Mg(2+)</name>
        <dbReference type="ChEBI" id="CHEBI:18420"/>
    </cofactor>
</comment>
<evidence type="ECO:0000256" key="4">
    <source>
        <dbReference type="ARBA" id="ARBA00022723"/>
    </source>
</evidence>
<dbReference type="Proteomes" id="UP000383932">
    <property type="component" value="Unassembled WGS sequence"/>
</dbReference>
<sequence length="220" mass="24443">MRAARVNYSLSTRIFETPAACRFLASSPTPESLLRESQAEVIFIGRANVGKSSLLNSVMGRKDLVKTSSKPGRTQALNFFQVGPEIGKLTLVDAPGYGKRGRPEWGKVFEHYLETRQSSLRRVFLLVNAKHGFSTYDEMMLQDLDRRFSETAGLSFGYQIVLTKIDTLSTAADIIKAKDEVEQEAQKVTRAWTTSALVTSTQGRGFGIDKLREAIIQACN</sequence>
<dbReference type="InterPro" id="IPR052279">
    <property type="entry name" value="EngB_GTPase"/>
</dbReference>
<evidence type="ECO:0000313" key="10">
    <source>
        <dbReference type="Proteomes" id="UP000383932"/>
    </source>
</evidence>
<dbReference type="PANTHER" id="PTHR46498:SF1">
    <property type="entry name" value="GTP-BINDING PROTEIN 8"/>
    <property type="match status" value="1"/>
</dbReference>
<dbReference type="EMBL" id="SSOP01000020">
    <property type="protein sequence ID" value="KAB5594434.1"/>
    <property type="molecule type" value="Genomic_DNA"/>
</dbReference>
<dbReference type="SUPFAM" id="SSF52540">
    <property type="entry name" value="P-loop containing nucleoside triphosphate hydrolases"/>
    <property type="match status" value="1"/>
</dbReference>
<proteinExistence type="inferred from homology"/>
<gene>
    <name evidence="9" type="ORF">CTheo_2065</name>
</gene>
<evidence type="ECO:0000256" key="1">
    <source>
        <dbReference type="ARBA" id="ARBA00001946"/>
    </source>
</evidence>
<dbReference type="PROSITE" id="PS51706">
    <property type="entry name" value="G_ENGB"/>
    <property type="match status" value="1"/>
</dbReference>
<evidence type="ECO:0000259" key="8">
    <source>
        <dbReference type="PROSITE" id="PS51706"/>
    </source>
</evidence>
<comment type="caution">
    <text evidence="9">The sequence shown here is derived from an EMBL/GenBank/DDBJ whole genome shotgun (WGS) entry which is preliminary data.</text>
</comment>
<dbReference type="GO" id="GO:0005525">
    <property type="term" value="F:GTP binding"/>
    <property type="evidence" value="ECO:0007669"/>
    <property type="project" value="UniProtKB-KW"/>
</dbReference>
<reference evidence="9 10" key="1">
    <citation type="journal article" date="2019" name="Fungal Biol. Biotechnol.">
        <title>Draft genome sequence of fastidious pathogen Ceratobasidium theobromae, which causes vascular-streak dieback in Theobroma cacao.</title>
        <authorList>
            <person name="Ali S.S."/>
            <person name="Asman A."/>
            <person name="Shao J."/>
            <person name="Firmansyah A.P."/>
            <person name="Susilo A.W."/>
            <person name="Rosmana A."/>
            <person name="McMahon P."/>
            <person name="Junaid M."/>
            <person name="Guest D."/>
            <person name="Kheng T.Y."/>
            <person name="Meinhardt L.W."/>
            <person name="Bailey B.A."/>
        </authorList>
    </citation>
    <scope>NUCLEOTIDE SEQUENCE [LARGE SCALE GENOMIC DNA]</scope>
    <source>
        <strain evidence="9 10">CT2</strain>
    </source>
</reference>
<keyword evidence="5" id="KW-0547">Nucleotide-binding</keyword>
<keyword evidence="6" id="KW-0460">Magnesium</keyword>
<dbReference type="InterPro" id="IPR027417">
    <property type="entry name" value="P-loop_NTPase"/>
</dbReference>
<dbReference type="GO" id="GO:0005739">
    <property type="term" value="C:mitochondrion"/>
    <property type="evidence" value="ECO:0007669"/>
    <property type="project" value="TreeGrafter"/>
</dbReference>
<keyword evidence="10" id="KW-1185">Reference proteome</keyword>
<dbReference type="AlphaFoldDB" id="A0A5N5QRV7"/>
<evidence type="ECO:0000313" key="9">
    <source>
        <dbReference type="EMBL" id="KAB5594434.1"/>
    </source>
</evidence>
<protein>
    <recommendedName>
        <fullName evidence="3">GTP-binding protein 8</fullName>
    </recommendedName>
</protein>
<keyword evidence="4" id="KW-0479">Metal-binding</keyword>
<dbReference type="InterPro" id="IPR019987">
    <property type="entry name" value="GTP-bd_ribosome_bio_YsxC"/>
</dbReference>
<keyword evidence="7" id="KW-0342">GTP-binding</keyword>
<dbReference type="NCBIfam" id="TIGR03598">
    <property type="entry name" value="GTPase_YsxC"/>
    <property type="match status" value="1"/>
</dbReference>
<organism evidence="9 10">
    <name type="scientific">Ceratobasidium theobromae</name>
    <dbReference type="NCBI Taxonomy" id="1582974"/>
    <lineage>
        <taxon>Eukaryota</taxon>
        <taxon>Fungi</taxon>
        <taxon>Dikarya</taxon>
        <taxon>Basidiomycota</taxon>
        <taxon>Agaricomycotina</taxon>
        <taxon>Agaricomycetes</taxon>
        <taxon>Cantharellales</taxon>
        <taxon>Ceratobasidiaceae</taxon>
        <taxon>Ceratobasidium</taxon>
    </lineage>
</organism>
<dbReference type="CDD" id="cd01876">
    <property type="entry name" value="YihA_EngB"/>
    <property type="match status" value="1"/>
</dbReference>
<comment type="similarity">
    <text evidence="2">Belongs to the TRAFAC class TrmE-Era-EngA-EngB-Septin-like GTPase superfamily. EngB GTPase family.</text>
</comment>